<dbReference type="AlphaFoldDB" id="L8HCN0"/>
<feature type="signal peptide" evidence="1">
    <location>
        <begin position="1"/>
        <end position="24"/>
    </location>
</feature>
<dbReference type="VEuPathDB" id="AmoebaDB:ACA1_036480"/>
<dbReference type="KEGG" id="acan:ACA1_036480"/>
<feature type="domain" description="DUF985" evidence="2">
    <location>
        <begin position="37"/>
        <end position="180"/>
    </location>
</feature>
<proteinExistence type="predicted"/>
<dbReference type="CDD" id="cd06121">
    <property type="entry name" value="cupin_YML079wp"/>
    <property type="match status" value="1"/>
</dbReference>
<evidence type="ECO:0000313" key="3">
    <source>
        <dbReference type="EMBL" id="ELR22955.1"/>
    </source>
</evidence>
<dbReference type="InterPro" id="IPR011051">
    <property type="entry name" value="RmlC_Cupin_sf"/>
</dbReference>
<dbReference type="GeneID" id="14923922"/>
<dbReference type="Gene3D" id="2.60.120.10">
    <property type="entry name" value="Jelly Rolls"/>
    <property type="match status" value="1"/>
</dbReference>
<reference evidence="3 4" key="1">
    <citation type="journal article" date="2013" name="Genome Biol.">
        <title>Genome of Acanthamoeba castellanii highlights extensive lateral gene transfer and early evolution of tyrosine kinase signaling.</title>
        <authorList>
            <person name="Clarke M."/>
            <person name="Lohan A.J."/>
            <person name="Liu B."/>
            <person name="Lagkouvardos I."/>
            <person name="Roy S."/>
            <person name="Zafar N."/>
            <person name="Bertelli C."/>
            <person name="Schilde C."/>
            <person name="Kianianmomeni A."/>
            <person name="Burglin T.R."/>
            <person name="Frech C."/>
            <person name="Turcotte B."/>
            <person name="Kopec K.O."/>
            <person name="Synnott J.M."/>
            <person name="Choo C."/>
            <person name="Paponov I."/>
            <person name="Finkler A."/>
            <person name="Soon Heng Tan C."/>
            <person name="Hutchins A.P."/>
            <person name="Weinmeier T."/>
            <person name="Rattei T."/>
            <person name="Chu J.S."/>
            <person name="Gimenez G."/>
            <person name="Irimia M."/>
            <person name="Rigden D.J."/>
            <person name="Fitzpatrick D.A."/>
            <person name="Lorenzo-Morales J."/>
            <person name="Bateman A."/>
            <person name="Chiu C.H."/>
            <person name="Tang P."/>
            <person name="Hegemann P."/>
            <person name="Fromm H."/>
            <person name="Raoult D."/>
            <person name="Greub G."/>
            <person name="Miranda-Saavedra D."/>
            <person name="Chen N."/>
            <person name="Nash P."/>
            <person name="Ginger M.L."/>
            <person name="Horn M."/>
            <person name="Schaap P."/>
            <person name="Caler L."/>
            <person name="Loftus B."/>
        </authorList>
    </citation>
    <scope>NUCLEOTIDE SEQUENCE [LARGE SCALE GENOMIC DNA]</scope>
    <source>
        <strain evidence="3 4">Neff</strain>
    </source>
</reference>
<dbReference type="Proteomes" id="UP000011083">
    <property type="component" value="Unassembled WGS sequence"/>
</dbReference>
<organism evidence="3 4">
    <name type="scientific">Acanthamoeba castellanii (strain ATCC 30010 / Neff)</name>
    <dbReference type="NCBI Taxonomy" id="1257118"/>
    <lineage>
        <taxon>Eukaryota</taxon>
        <taxon>Amoebozoa</taxon>
        <taxon>Discosea</taxon>
        <taxon>Longamoebia</taxon>
        <taxon>Centramoebida</taxon>
        <taxon>Acanthamoebidae</taxon>
        <taxon>Acanthamoeba</taxon>
    </lineage>
</organism>
<keyword evidence="1" id="KW-0732">Signal</keyword>
<evidence type="ECO:0000259" key="2">
    <source>
        <dbReference type="Pfam" id="PF06172"/>
    </source>
</evidence>
<keyword evidence="4" id="KW-1185">Reference proteome</keyword>
<sequence>MHTTTRNHALVLLIVLTCVPLYSAAKRCSEPTWEQLRDHFGLEPHPEGGFFVETYLANGSIPVSVLPDHFADSPDTRPYSTAIYYLLRAGPAYDDRSHFHMLAMDEVWHFYLGGQLTIVLLHPADGSVEVVKLGRNVLHDETVQFVVPAQTWFGAFASGGNYAFIGNTNAPGFVYQDWQLGNKTALLEEFPDAADWIEMLALAE</sequence>
<evidence type="ECO:0000256" key="1">
    <source>
        <dbReference type="SAM" id="SignalP"/>
    </source>
</evidence>
<dbReference type="PANTHER" id="PTHR33387">
    <property type="entry name" value="RMLC-LIKE JELLY ROLL FOLD PROTEIN"/>
    <property type="match status" value="1"/>
</dbReference>
<dbReference type="InterPro" id="IPR009327">
    <property type="entry name" value="Cupin_DUF985"/>
</dbReference>
<gene>
    <name evidence="3" type="ORF">ACA1_036480</name>
</gene>
<name>L8HCN0_ACACF</name>
<protein>
    <submittedName>
        <fullName evidence="3">Cupin superfamily protein</fullName>
    </submittedName>
</protein>
<dbReference type="OrthoDB" id="6614653at2759"/>
<dbReference type="OMA" id="PAVHYSF"/>
<dbReference type="InterPro" id="IPR039935">
    <property type="entry name" value="YML079W-like"/>
</dbReference>
<dbReference type="Pfam" id="PF06172">
    <property type="entry name" value="Cupin_5"/>
    <property type="match status" value="1"/>
</dbReference>
<dbReference type="PANTHER" id="PTHR33387:SF3">
    <property type="entry name" value="DUF985 DOMAIN-CONTAINING PROTEIN"/>
    <property type="match status" value="1"/>
</dbReference>
<dbReference type="EMBL" id="KB007868">
    <property type="protein sequence ID" value="ELR22955.1"/>
    <property type="molecule type" value="Genomic_DNA"/>
</dbReference>
<dbReference type="InterPro" id="IPR014710">
    <property type="entry name" value="RmlC-like_jellyroll"/>
</dbReference>
<dbReference type="RefSeq" id="XP_004352094.1">
    <property type="nucleotide sequence ID" value="XM_004352042.1"/>
</dbReference>
<dbReference type="SUPFAM" id="SSF51182">
    <property type="entry name" value="RmlC-like cupins"/>
    <property type="match status" value="1"/>
</dbReference>
<evidence type="ECO:0000313" key="4">
    <source>
        <dbReference type="Proteomes" id="UP000011083"/>
    </source>
</evidence>
<feature type="chain" id="PRO_5003990340" evidence="1">
    <location>
        <begin position="25"/>
        <end position="204"/>
    </location>
</feature>
<accession>L8HCN0</accession>